<protein>
    <submittedName>
        <fullName evidence="1">Uncharacterized protein</fullName>
    </submittedName>
</protein>
<proteinExistence type="predicted"/>
<dbReference type="RefSeq" id="WP_005286323.1">
    <property type="nucleotide sequence ID" value="NZ_CABKPF010000083.1"/>
</dbReference>
<comment type="caution">
    <text evidence="1">The sequence shown here is derived from an EMBL/GenBank/DDBJ whole genome shotgun (WGS) entry which is preliminary data.</text>
</comment>
<sequence>MKPTLDARIRRAAAADGGQDLIDEINQACRQGRAFCIGSAQVRIVLRLRFRDGEPYVVVWLAASTLRDGLRRYTPLIQAMTRQVGGRWAEFATRRRGFLRLARRLGFEPLAEEEGLLRFKIPL</sequence>
<accession>A0A2A7U2M3</accession>
<organism evidence="1 2">
    <name type="scientific">Edwardsiella tarda</name>
    <dbReference type="NCBI Taxonomy" id="636"/>
    <lineage>
        <taxon>Bacteria</taxon>
        <taxon>Pseudomonadati</taxon>
        <taxon>Pseudomonadota</taxon>
        <taxon>Gammaproteobacteria</taxon>
        <taxon>Enterobacterales</taxon>
        <taxon>Hafniaceae</taxon>
        <taxon>Edwardsiella</taxon>
    </lineage>
</organism>
<dbReference type="OrthoDB" id="6421503at2"/>
<dbReference type="Proteomes" id="UP000219788">
    <property type="component" value="Unassembled WGS sequence"/>
</dbReference>
<dbReference type="EMBL" id="PDDV01000013">
    <property type="protein sequence ID" value="PEH72662.1"/>
    <property type="molecule type" value="Genomic_DNA"/>
</dbReference>
<name>A0A2A7U2M3_EDWTA</name>
<evidence type="ECO:0000313" key="1">
    <source>
        <dbReference type="EMBL" id="PEH72662.1"/>
    </source>
</evidence>
<gene>
    <name evidence="1" type="ORF">CRM76_12350</name>
</gene>
<reference evidence="2" key="1">
    <citation type="submission" date="2017-09" db="EMBL/GenBank/DDBJ databases">
        <title>FDA dAtabase for Regulatory Grade micrObial Sequences (FDA-ARGOS): Supporting development and validation of Infectious Disease Dx tests.</title>
        <authorList>
            <person name="Goldberg B."/>
            <person name="Campos J."/>
            <person name="Tallon L."/>
            <person name="Sadzewicz L."/>
            <person name="Ott S."/>
            <person name="Zhao X."/>
            <person name="Nagaraj S."/>
            <person name="Vavikolanu K."/>
            <person name="Aluvathingal J."/>
            <person name="Nadendla S."/>
            <person name="Geyer C."/>
            <person name="Sichtig H."/>
        </authorList>
    </citation>
    <scope>NUCLEOTIDE SEQUENCE [LARGE SCALE GENOMIC DNA]</scope>
    <source>
        <strain evidence="2">FDAARGOS_370</strain>
    </source>
</reference>
<evidence type="ECO:0000313" key="2">
    <source>
        <dbReference type="Proteomes" id="UP000219788"/>
    </source>
</evidence>
<dbReference type="AlphaFoldDB" id="A0A2A7U2M3"/>